<dbReference type="InterPro" id="IPR016032">
    <property type="entry name" value="Sig_transdc_resp-reg_C-effctor"/>
</dbReference>
<dbReference type="EMBL" id="FOIB01000001">
    <property type="protein sequence ID" value="SES93506.1"/>
    <property type="molecule type" value="Genomic_DNA"/>
</dbReference>
<protein>
    <submittedName>
        <fullName evidence="6">Two component transcriptional regulator, LuxR family</fullName>
    </submittedName>
</protein>
<dbReference type="InterPro" id="IPR001789">
    <property type="entry name" value="Sig_transdc_resp-reg_receiver"/>
</dbReference>
<organism evidence="6 7">
    <name type="scientific">Myxococcus fulvus</name>
    <dbReference type="NCBI Taxonomy" id="33"/>
    <lineage>
        <taxon>Bacteria</taxon>
        <taxon>Pseudomonadati</taxon>
        <taxon>Myxococcota</taxon>
        <taxon>Myxococcia</taxon>
        <taxon>Myxococcales</taxon>
        <taxon>Cystobacterineae</taxon>
        <taxon>Myxococcaceae</taxon>
        <taxon>Myxococcus</taxon>
    </lineage>
</organism>
<dbReference type="SMART" id="SM00421">
    <property type="entry name" value="HTH_LUXR"/>
    <property type="match status" value="1"/>
</dbReference>
<dbReference type="Pfam" id="PF00196">
    <property type="entry name" value="GerE"/>
    <property type="match status" value="1"/>
</dbReference>
<dbReference type="PROSITE" id="PS50110">
    <property type="entry name" value="RESPONSE_REGULATORY"/>
    <property type="match status" value="1"/>
</dbReference>
<dbReference type="InterPro" id="IPR011006">
    <property type="entry name" value="CheY-like_superfamily"/>
</dbReference>
<dbReference type="SUPFAM" id="SSF52172">
    <property type="entry name" value="CheY-like"/>
    <property type="match status" value="1"/>
</dbReference>
<dbReference type="InterPro" id="IPR058245">
    <property type="entry name" value="NreC/VraR/RcsB-like_REC"/>
</dbReference>
<keyword evidence="1 3" id="KW-0597">Phosphoprotein</keyword>
<sequence length="233" mass="25289">MTTDISNERIRVALLEDQQVFRESLVLVLESAGMDVVARCSQTPPFLARVREQMPHVAVLDLKLEPPGQDGTTTGMTALQCLHDFYPSVRSLVLSSHDEPEVVEQCLQAGAAGYLWKHNVGCAEVVEAVTRVARGERLMPPGLSWVPSLPGFMMQHEVPTGGAELGLLTPREREVLGYVAAGADNLKIAACLSITERTVKAHITSIYKKIGSENRTQLAVLALQLGVQRPAGI</sequence>
<dbReference type="InterPro" id="IPR000792">
    <property type="entry name" value="Tscrpt_reg_LuxR_C"/>
</dbReference>
<dbReference type="SMART" id="SM00448">
    <property type="entry name" value="REC"/>
    <property type="match status" value="1"/>
</dbReference>
<dbReference type="InterPro" id="IPR039420">
    <property type="entry name" value="WalR-like"/>
</dbReference>
<keyword evidence="2" id="KW-0238">DNA-binding</keyword>
<keyword evidence="7" id="KW-1185">Reference proteome</keyword>
<dbReference type="PRINTS" id="PR00038">
    <property type="entry name" value="HTHLUXR"/>
</dbReference>
<evidence type="ECO:0000256" key="3">
    <source>
        <dbReference type="PROSITE-ProRule" id="PRU00169"/>
    </source>
</evidence>
<gene>
    <name evidence="6" type="ORF">SAMN05443572_101618</name>
</gene>
<dbReference type="PROSITE" id="PS50043">
    <property type="entry name" value="HTH_LUXR_2"/>
    <property type="match status" value="1"/>
</dbReference>
<feature type="domain" description="HTH luxR-type" evidence="4">
    <location>
        <begin position="161"/>
        <end position="226"/>
    </location>
</feature>
<dbReference type="RefSeq" id="WP_245772105.1">
    <property type="nucleotide sequence ID" value="NZ_BJXR01000012.1"/>
</dbReference>
<dbReference type="SUPFAM" id="SSF46894">
    <property type="entry name" value="C-terminal effector domain of the bipartite response regulators"/>
    <property type="match status" value="1"/>
</dbReference>
<evidence type="ECO:0000259" key="5">
    <source>
        <dbReference type="PROSITE" id="PS50110"/>
    </source>
</evidence>
<evidence type="ECO:0000256" key="2">
    <source>
        <dbReference type="ARBA" id="ARBA00023125"/>
    </source>
</evidence>
<dbReference type="CDD" id="cd06170">
    <property type="entry name" value="LuxR_C_like"/>
    <property type="match status" value="1"/>
</dbReference>
<accession>A0ABY1BWS7</accession>
<feature type="domain" description="Response regulatory" evidence="5">
    <location>
        <begin position="11"/>
        <end position="132"/>
    </location>
</feature>
<dbReference type="Gene3D" id="3.40.50.2300">
    <property type="match status" value="1"/>
</dbReference>
<proteinExistence type="predicted"/>
<name>A0ABY1BWS7_MYXFU</name>
<evidence type="ECO:0000313" key="7">
    <source>
        <dbReference type="Proteomes" id="UP000183760"/>
    </source>
</evidence>
<dbReference type="Proteomes" id="UP000183760">
    <property type="component" value="Unassembled WGS sequence"/>
</dbReference>
<evidence type="ECO:0000313" key="6">
    <source>
        <dbReference type="EMBL" id="SES93506.1"/>
    </source>
</evidence>
<dbReference type="PROSITE" id="PS00622">
    <property type="entry name" value="HTH_LUXR_1"/>
    <property type="match status" value="1"/>
</dbReference>
<reference evidence="6 7" key="1">
    <citation type="submission" date="2016-10" db="EMBL/GenBank/DDBJ databases">
        <authorList>
            <person name="Varghese N."/>
            <person name="Submissions S."/>
        </authorList>
    </citation>
    <scope>NUCLEOTIDE SEQUENCE [LARGE SCALE GENOMIC DNA]</scope>
    <source>
        <strain evidence="6 7">DSM 16525</strain>
    </source>
</reference>
<evidence type="ECO:0000259" key="4">
    <source>
        <dbReference type="PROSITE" id="PS50043"/>
    </source>
</evidence>
<evidence type="ECO:0000256" key="1">
    <source>
        <dbReference type="ARBA" id="ARBA00022553"/>
    </source>
</evidence>
<feature type="modified residue" description="4-aspartylphosphate" evidence="3">
    <location>
        <position position="61"/>
    </location>
</feature>
<comment type="caution">
    <text evidence="6">The sequence shown here is derived from an EMBL/GenBank/DDBJ whole genome shotgun (WGS) entry which is preliminary data.</text>
</comment>
<dbReference type="Pfam" id="PF00072">
    <property type="entry name" value="Response_reg"/>
    <property type="match status" value="1"/>
</dbReference>
<dbReference type="PANTHER" id="PTHR43214">
    <property type="entry name" value="TWO-COMPONENT RESPONSE REGULATOR"/>
    <property type="match status" value="1"/>
</dbReference>
<dbReference type="CDD" id="cd17535">
    <property type="entry name" value="REC_NarL-like"/>
    <property type="match status" value="1"/>
</dbReference>